<feature type="region of interest" description="Disordered" evidence="1">
    <location>
        <begin position="396"/>
        <end position="435"/>
    </location>
</feature>
<evidence type="ECO:0000313" key="4">
    <source>
        <dbReference type="EMBL" id="MDT8974965.1"/>
    </source>
</evidence>
<feature type="transmembrane region" description="Helical" evidence="2">
    <location>
        <begin position="294"/>
        <end position="315"/>
    </location>
</feature>
<feature type="compositionally biased region" description="Polar residues" evidence="1">
    <location>
        <begin position="194"/>
        <end position="205"/>
    </location>
</feature>
<evidence type="ECO:0000313" key="5">
    <source>
        <dbReference type="Proteomes" id="UP001250538"/>
    </source>
</evidence>
<reference evidence="5" key="1">
    <citation type="submission" date="2023-09" db="EMBL/GenBank/DDBJ databases">
        <title>Paenibacillus sp. chi10 Genome sequencing and assembly.</title>
        <authorList>
            <person name="Kim I."/>
        </authorList>
    </citation>
    <scope>NUCLEOTIDE SEQUENCE [LARGE SCALE GENOMIC DNA]</scope>
    <source>
        <strain evidence="5">chi10</strain>
    </source>
</reference>
<keyword evidence="2" id="KW-0472">Membrane</keyword>
<feature type="transmembrane region" description="Helical" evidence="2">
    <location>
        <begin position="327"/>
        <end position="350"/>
    </location>
</feature>
<organism evidence="4 5">
    <name type="scientific">Paenibacillus suaedae</name>
    <dbReference type="NCBI Taxonomy" id="3077233"/>
    <lineage>
        <taxon>Bacteria</taxon>
        <taxon>Bacillati</taxon>
        <taxon>Bacillota</taxon>
        <taxon>Bacilli</taxon>
        <taxon>Bacillales</taxon>
        <taxon>Paenibacillaceae</taxon>
        <taxon>Paenibacillus</taxon>
    </lineage>
</organism>
<gene>
    <name evidence="4" type="ORF">RQP50_01770</name>
</gene>
<keyword evidence="5" id="KW-1185">Reference proteome</keyword>
<dbReference type="PROSITE" id="PS50006">
    <property type="entry name" value="FHA_DOMAIN"/>
    <property type="match status" value="1"/>
</dbReference>
<sequence>MYGYRSDFIHEGKMRMLLTREPAVHSNDLDTYQVNMLRFNEVPQLLPIEIREIDFEVTFLYDISGKKMLEQVLRSLQITAIQYFEWMIQLVNVLEGCRAYMLHPNQILLHERFIYVDGHSWNSSLYTAYIPTEEPLHPQAGLEGLKRLGILLSSHVSHWDGDGFQRLVQLLSQEGTTLADVRGLLQSLIVGTASGTSANPNQSGRGQFFPGSGERDEREPKQQVAYGQAGLHNEQGKNSWNSTAKPFADGQEQIPVTSAASISNPAMERYDREHSIHSGTDTANEAITPIPKKYTLVTSVVVIAAAGIGWKFGYMSRPTSEVFTYTVIWNIAVIALGAMYLTGIPSMWWSKRFSRKKDSRVSADEQDFQPSSSHGWNNPNRLPDFLSMELSHLPHPADARDAHSSHAKGGQQHKEFVPSSPTWTRGSSGGYMNGQIAPQATVSSSVIAGIGQQQGIGMPASTSQLGLQSFNNELRSRSGDGMNQDPIMSTADRYYAALTEHTVMLNPSSIDATVMLGEMEEQGEGSQQEPYLQQLDEAGITVVGTHPLRGFPFIIGRAEQGVSHRNDSMGVSKHHCELIRTSEGNLELRDLGSRNGTELQGELLIPYKLYPLKDGDKLAVARSQYIFRAG</sequence>
<dbReference type="AlphaFoldDB" id="A0AAJ2JQD2"/>
<keyword evidence="2" id="KW-0812">Transmembrane</keyword>
<evidence type="ECO:0000259" key="3">
    <source>
        <dbReference type="PROSITE" id="PS50006"/>
    </source>
</evidence>
<feature type="compositionally biased region" description="Polar residues" evidence="1">
    <location>
        <begin position="368"/>
        <end position="379"/>
    </location>
</feature>
<dbReference type="InterPro" id="IPR045962">
    <property type="entry name" value="DUF6382"/>
</dbReference>
<dbReference type="CDD" id="cd00060">
    <property type="entry name" value="FHA"/>
    <property type="match status" value="1"/>
</dbReference>
<feature type="domain" description="FHA" evidence="3">
    <location>
        <begin position="553"/>
        <end position="604"/>
    </location>
</feature>
<accession>A0AAJ2JQD2</accession>
<proteinExistence type="predicted"/>
<comment type="caution">
    <text evidence="4">The sequence shown here is derived from an EMBL/GenBank/DDBJ whole genome shotgun (WGS) entry which is preliminary data.</text>
</comment>
<dbReference type="EMBL" id="JAVYAA010000001">
    <property type="protein sequence ID" value="MDT8974965.1"/>
    <property type="molecule type" value="Genomic_DNA"/>
</dbReference>
<dbReference type="Pfam" id="PF19909">
    <property type="entry name" value="DUF6382"/>
    <property type="match status" value="1"/>
</dbReference>
<dbReference type="RefSeq" id="WP_315742776.1">
    <property type="nucleotide sequence ID" value="NZ_JAVYAA010000001.1"/>
</dbReference>
<dbReference type="InterPro" id="IPR000253">
    <property type="entry name" value="FHA_dom"/>
</dbReference>
<name>A0AAJ2JQD2_9BACL</name>
<dbReference type="SMART" id="SM00240">
    <property type="entry name" value="FHA"/>
    <property type="match status" value="1"/>
</dbReference>
<feature type="region of interest" description="Disordered" evidence="1">
    <location>
        <begin position="360"/>
        <end position="379"/>
    </location>
</feature>
<dbReference type="InterPro" id="IPR008984">
    <property type="entry name" value="SMAD_FHA_dom_sf"/>
</dbReference>
<keyword evidence="2" id="KW-1133">Transmembrane helix</keyword>
<protein>
    <submittedName>
        <fullName evidence="4">DUF6382 domain-containing protein</fullName>
    </submittedName>
</protein>
<dbReference type="SUPFAM" id="SSF49879">
    <property type="entry name" value="SMAD/FHA domain"/>
    <property type="match status" value="1"/>
</dbReference>
<evidence type="ECO:0000256" key="2">
    <source>
        <dbReference type="SAM" id="Phobius"/>
    </source>
</evidence>
<dbReference type="Pfam" id="PF00498">
    <property type="entry name" value="FHA"/>
    <property type="match status" value="1"/>
</dbReference>
<evidence type="ECO:0000256" key="1">
    <source>
        <dbReference type="SAM" id="MobiDB-lite"/>
    </source>
</evidence>
<dbReference type="Proteomes" id="UP001250538">
    <property type="component" value="Unassembled WGS sequence"/>
</dbReference>
<dbReference type="Gene3D" id="2.60.200.20">
    <property type="match status" value="1"/>
</dbReference>
<feature type="region of interest" description="Disordered" evidence="1">
    <location>
        <begin position="194"/>
        <end position="225"/>
    </location>
</feature>